<dbReference type="PANTHER" id="PTHR43547:SF2">
    <property type="entry name" value="HYBRID SIGNAL TRANSDUCTION HISTIDINE KINASE C"/>
    <property type="match status" value="1"/>
</dbReference>
<dbReference type="Pfam" id="PF13426">
    <property type="entry name" value="PAS_9"/>
    <property type="match status" value="1"/>
</dbReference>
<dbReference type="PANTHER" id="PTHR43547">
    <property type="entry name" value="TWO-COMPONENT HISTIDINE KINASE"/>
    <property type="match status" value="1"/>
</dbReference>
<dbReference type="SUPFAM" id="SSF52172">
    <property type="entry name" value="CheY-like"/>
    <property type="match status" value="1"/>
</dbReference>
<dbReference type="InterPro" id="IPR000014">
    <property type="entry name" value="PAS"/>
</dbReference>
<dbReference type="AlphaFoldDB" id="A0A5M8A1P1"/>
<comment type="catalytic activity">
    <reaction evidence="1">
        <text>ATP + protein L-histidine = ADP + protein N-phospho-L-histidine.</text>
        <dbReference type="EC" id="2.7.13.3"/>
    </reaction>
</comment>
<dbReference type="Pfam" id="PF00512">
    <property type="entry name" value="HisKA"/>
    <property type="match status" value="1"/>
</dbReference>
<dbReference type="Gene3D" id="3.30.565.10">
    <property type="entry name" value="Histidine kinase-like ATPase, C-terminal domain"/>
    <property type="match status" value="1"/>
</dbReference>
<evidence type="ECO:0000256" key="8">
    <source>
        <dbReference type="SAM" id="MobiDB-lite"/>
    </source>
</evidence>
<dbReference type="InterPro" id="IPR001610">
    <property type="entry name" value="PAC"/>
</dbReference>
<dbReference type="GO" id="GO:0005886">
    <property type="term" value="C:plasma membrane"/>
    <property type="evidence" value="ECO:0007669"/>
    <property type="project" value="UniProtKB-SubCell"/>
</dbReference>
<dbReference type="InterPro" id="IPR011006">
    <property type="entry name" value="CheY-like_superfamily"/>
</dbReference>
<evidence type="ECO:0000313" key="13">
    <source>
        <dbReference type="EMBL" id="KAA6116351.1"/>
    </source>
</evidence>
<name>A0A5M8A1P1_9BURK</name>
<dbReference type="CDD" id="cd00075">
    <property type="entry name" value="HATPase"/>
    <property type="match status" value="1"/>
</dbReference>
<dbReference type="SMART" id="SM00448">
    <property type="entry name" value="REC"/>
    <property type="match status" value="1"/>
</dbReference>
<dbReference type="Pfam" id="PF02518">
    <property type="entry name" value="HATPase_c"/>
    <property type="match status" value="1"/>
</dbReference>
<evidence type="ECO:0000259" key="11">
    <source>
        <dbReference type="PROSITE" id="PS50112"/>
    </source>
</evidence>
<dbReference type="InterPro" id="IPR035965">
    <property type="entry name" value="PAS-like_dom_sf"/>
</dbReference>
<dbReference type="SUPFAM" id="SSF55874">
    <property type="entry name" value="ATPase domain of HSP90 chaperone/DNA topoisomerase II/histidine kinase"/>
    <property type="match status" value="1"/>
</dbReference>
<evidence type="ECO:0000256" key="1">
    <source>
        <dbReference type="ARBA" id="ARBA00000085"/>
    </source>
</evidence>
<organism evidence="13 14">
    <name type="scientific">Cupriavidus cauae</name>
    <dbReference type="NCBI Taxonomy" id="2608999"/>
    <lineage>
        <taxon>Bacteria</taxon>
        <taxon>Pseudomonadati</taxon>
        <taxon>Pseudomonadota</taxon>
        <taxon>Betaproteobacteria</taxon>
        <taxon>Burkholderiales</taxon>
        <taxon>Burkholderiaceae</taxon>
        <taxon>Cupriavidus</taxon>
    </lineage>
</organism>
<dbReference type="EC" id="2.7.13.3" evidence="3"/>
<dbReference type="SMART" id="SM00091">
    <property type="entry name" value="PAS"/>
    <property type="match status" value="1"/>
</dbReference>
<dbReference type="InterPro" id="IPR003661">
    <property type="entry name" value="HisK_dim/P_dom"/>
</dbReference>
<keyword evidence="4 7" id="KW-0597">Phosphoprotein</keyword>
<evidence type="ECO:0000259" key="12">
    <source>
        <dbReference type="PROSITE" id="PS50113"/>
    </source>
</evidence>
<dbReference type="GO" id="GO:0000155">
    <property type="term" value="F:phosphorelay sensor kinase activity"/>
    <property type="evidence" value="ECO:0007669"/>
    <property type="project" value="InterPro"/>
</dbReference>
<feature type="modified residue" description="4-aspartylphosphate" evidence="7">
    <location>
        <position position="455"/>
    </location>
</feature>
<keyword evidence="14" id="KW-1185">Reference proteome</keyword>
<dbReference type="RefSeq" id="WP_150084837.1">
    <property type="nucleotide sequence ID" value="NZ_VWRN01000072.1"/>
</dbReference>
<dbReference type="PROSITE" id="PS50110">
    <property type="entry name" value="RESPONSE_REGULATORY"/>
    <property type="match status" value="1"/>
</dbReference>
<dbReference type="SMART" id="SM00086">
    <property type="entry name" value="PAC"/>
    <property type="match status" value="1"/>
</dbReference>
<dbReference type="InterPro" id="IPR001789">
    <property type="entry name" value="Sig_transdc_resp-reg_receiver"/>
</dbReference>
<feature type="domain" description="Histidine kinase" evidence="9">
    <location>
        <begin position="161"/>
        <end position="387"/>
    </location>
</feature>
<protein>
    <recommendedName>
        <fullName evidence="3">histidine kinase</fullName>
        <ecNumber evidence="3">2.7.13.3</ecNumber>
    </recommendedName>
</protein>
<evidence type="ECO:0000256" key="7">
    <source>
        <dbReference type="PROSITE-ProRule" id="PRU00169"/>
    </source>
</evidence>
<dbReference type="NCBIfam" id="TIGR00229">
    <property type="entry name" value="sensory_box"/>
    <property type="match status" value="1"/>
</dbReference>
<evidence type="ECO:0000256" key="4">
    <source>
        <dbReference type="ARBA" id="ARBA00022553"/>
    </source>
</evidence>
<evidence type="ECO:0000259" key="10">
    <source>
        <dbReference type="PROSITE" id="PS50110"/>
    </source>
</evidence>
<keyword evidence="6 13" id="KW-0418">Kinase</keyword>
<dbReference type="CDD" id="cd00082">
    <property type="entry name" value="HisKA"/>
    <property type="match status" value="1"/>
</dbReference>
<dbReference type="InterPro" id="IPR000700">
    <property type="entry name" value="PAS-assoc_C"/>
</dbReference>
<dbReference type="SUPFAM" id="SSF55785">
    <property type="entry name" value="PYP-like sensor domain (PAS domain)"/>
    <property type="match status" value="1"/>
</dbReference>
<dbReference type="InterPro" id="IPR005467">
    <property type="entry name" value="His_kinase_dom"/>
</dbReference>
<evidence type="ECO:0000256" key="6">
    <source>
        <dbReference type="ARBA" id="ARBA00022777"/>
    </source>
</evidence>
<evidence type="ECO:0000313" key="14">
    <source>
        <dbReference type="Proteomes" id="UP000324324"/>
    </source>
</evidence>
<dbReference type="Gene3D" id="1.10.287.130">
    <property type="match status" value="1"/>
</dbReference>
<dbReference type="FunFam" id="3.30.565.10:FF:000006">
    <property type="entry name" value="Sensor histidine kinase WalK"/>
    <property type="match status" value="1"/>
</dbReference>
<feature type="domain" description="PAC" evidence="12">
    <location>
        <begin position="99"/>
        <end position="151"/>
    </location>
</feature>
<comment type="subcellular location">
    <subcellularLocation>
        <location evidence="2">Cell inner membrane</location>
        <topology evidence="2">Multi-pass membrane protein</topology>
    </subcellularLocation>
</comment>
<dbReference type="Gene3D" id="3.30.450.20">
    <property type="entry name" value="PAS domain"/>
    <property type="match status" value="1"/>
</dbReference>
<dbReference type="PROSITE" id="PS50112">
    <property type="entry name" value="PAS"/>
    <property type="match status" value="1"/>
</dbReference>
<accession>A0A5M8A1P1</accession>
<keyword evidence="5" id="KW-0808">Transferase</keyword>
<dbReference type="SUPFAM" id="SSF47384">
    <property type="entry name" value="Homodimeric domain of signal transducing histidine kinase"/>
    <property type="match status" value="1"/>
</dbReference>
<evidence type="ECO:0000256" key="2">
    <source>
        <dbReference type="ARBA" id="ARBA00004429"/>
    </source>
</evidence>
<evidence type="ECO:0000259" key="9">
    <source>
        <dbReference type="PROSITE" id="PS50109"/>
    </source>
</evidence>
<dbReference type="InterPro" id="IPR036097">
    <property type="entry name" value="HisK_dim/P_sf"/>
</dbReference>
<dbReference type="InterPro" id="IPR003594">
    <property type="entry name" value="HATPase_dom"/>
</dbReference>
<dbReference type="Pfam" id="PF00072">
    <property type="entry name" value="Response_reg"/>
    <property type="match status" value="1"/>
</dbReference>
<dbReference type="SMART" id="SM00388">
    <property type="entry name" value="HisKA"/>
    <property type="match status" value="1"/>
</dbReference>
<comment type="caution">
    <text evidence="13">The sequence shown here is derived from an EMBL/GenBank/DDBJ whole genome shotgun (WGS) entry which is preliminary data.</text>
</comment>
<evidence type="ECO:0000256" key="5">
    <source>
        <dbReference type="ARBA" id="ARBA00022679"/>
    </source>
</evidence>
<reference evidence="13 14" key="1">
    <citation type="submission" date="2019-09" db="EMBL/GenBank/DDBJ databases">
        <title>Isolation of a novel species in the genus Cupriavidus from patients with sepsis using whole genome sequencing.</title>
        <authorList>
            <person name="Kweon O.J."/>
            <person name="Lee M.-K."/>
        </authorList>
    </citation>
    <scope>NUCLEOTIDE SEQUENCE [LARGE SCALE GENOMIC DNA]</scope>
    <source>
        <strain evidence="13 14">MKL-01</strain>
    </source>
</reference>
<dbReference type="PROSITE" id="PS50113">
    <property type="entry name" value="PAC"/>
    <property type="match status" value="1"/>
</dbReference>
<feature type="region of interest" description="Disordered" evidence="8">
    <location>
        <begin position="1"/>
        <end position="21"/>
    </location>
</feature>
<dbReference type="EMBL" id="VWRN01000072">
    <property type="protein sequence ID" value="KAA6116351.1"/>
    <property type="molecule type" value="Genomic_DNA"/>
</dbReference>
<proteinExistence type="predicted"/>
<dbReference type="InterPro" id="IPR036890">
    <property type="entry name" value="HATPase_C_sf"/>
</dbReference>
<feature type="domain" description="PAS" evidence="11">
    <location>
        <begin position="24"/>
        <end position="79"/>
    </location>
</feature>
<dbReference type="Proteomes" id="UP000324324">
    <property type="component" value="Unassembled WGS sequence"/>
</dbReference>
<evidence type="ECO:0000256" key="3">
    <source>
        <dbReference type="ARBA" id="ARBA00012438"/>
    </source>
</evidence>
<sequence length="539" mass="58713">MTHPTEPAHGTEASANAEGTPKQLEAKYRALVEAIQDYAIFTLDVSGNITSWNRGVAKIKGYAAHEIIGKHFSVFYPPDAVARGWPDYELRRAAADGRFEDEGWRVRRDGTLFWANVTITAMFDEQGVLQGFAKVTRDMTERKRLEELEQSSRRMSEFLATLSHELRNPLAPMRNAVNLMRLETLGSGDQRAPRDSATLRQCQSVLDRQLSHMTRLVDDLLDMGRITSGKVELQYSRVDLADIVARAAEAAKPTLERRRQWLDLRVPGQIAMRADPTRLIQVLQNLLLNASKFSPPGSRIAIESDLQPQAVELRVSDEGIGIPASEIDTIFDLFVQHKHGKVSDEGGLGIGLSLCRSLVELHGGSIRASSPGEGMGSTFTIRLPLGIESADEKQDTAVPLPAGALRVMVVDDNRDSADSLGMLLQAMGHEVHIAYDAEGAIEIAGSFVPQLALIDIAMPVVDGFALLRGLKNMRGWSGTVFAAMTGFGQPSDRAETKAAGFHFHIVKPVELPKLQMLLAMVEQGTVAGAGPAGNSPPAT</sequence>
<feature type="domain" description="Response regulatory" evidence="10">
    <location>
        <begin position="406"/>
        <end position="522"/>
    </location>
</feature>
<dbReference type="InterPro" id="IPR004358">
    <property type="entry name" value="Sig_transdc_His_kin-like_C"/>
</dbReference>
<dbReference type="PRINTS" id="PR00344">
    <property type="entry name" value="BCTRLSENSOR"/>
</dbReference>
<dbReference type="Gene3D" id="3.40.50.2300">
    <property type="match status" value="1"/>
</dbReference>
<gene>
    <name evidence="13" type="ORF">F1599_24845</name>
</gene>
<dbReference type="CDD" id="cd00130">
    <property type="entry name" value="PAS"/>
    <property type="match status" value="1"/>
</dbReference>
<dbReference type="PROSITE" id="PS50109">
    <property type="entry name" value="HIS_KIN"/>
    <property type="match status" value="1"/>
</dbReference>
<dbReference type="SMART" id="SM00387">
    <property type="entry name" value="HATPase_c"/>
    <property type="match status" value="1"/>
</dbReference>